<evidence type="ECO:0000313" key="4">
    <source>
        <dbReference type="EMBL" id="KAL0580660.1"/>
    </source>
</evidence>
<evidence type="ECO:0000256" key="2">
    <source>
        <dbReference type="SAM" id="Phobius"/>
    </source>
</evidence>
<feature type="transmembrane region" description="Helical" evidence="2">
    <location>
        <begin position="46"/>
        <end position="67"/>
    </location>
</feature>
<dbReference type="Pfam" id="PF20152">
    <property type="entry name" value="DUF6534"/>
    <property type="match status" value="1"/>
</dbReference>
<dbReference type="Proteomes" id="UP001465976">
    <property type="component" value="Unassembled WGS sequence"/>
</dbReference>
<proteinExistence type="predicted"/>
<feature type="domain" description="DUF6534" evidence="3">
    <location>
        <begin position="166"/>
        <end position="249"/>
    </location>
</feature>
<reference evidence="4 5" key="1">
    <citation type="submission" date="2024-02" db="EMBL/GenBank/DDBJ databases">
        <title>A draft genome for the cacao thread blight pathogen Marasmius crinis-equi.</title>
        <authorList>
            <person name="Cohen S.P."/>
            <person name="Baruah I.K."/>
            <person name="Amoako-Attah I."/>
            <person name="Bukari Y."/>
            <person name="Meinhardt L.W."/>
            <person name="Bailey B.A."/>
        </authorList>
    </citation>
    <scope>NUCLEOTIDE SEQUENCE [LARGE SCALE GENOMIC DNA]</scope>
    <source>
        <strain evidence="4 5">GH-76</strain>
    </source>
</reference>
<evidence type="ECO:0000259" key="3">
    <source>
        <dbReference type="Pfam" id="PF20152"/>
    </source>
</evidence>
<feature type="transmembrane region" description="Helical" evidence="2">
    <location>
        <begin position="12"/>
        <end position="34"/>
    </location>
</feature>
<keyword evidence="2" id="KW-1133">Transmembrane helix</keyword>
<keyword evidence="5" id="KW-1185">Reference proteome</keyword>
<evidence type="ECO:0000256" key="1">
    <source>
        <dbReference type="SAM" id="MobiDB-lite"/>
    </source>
</evidence>
<dbReference type="PANTHER" id="PTHR40465:SF1">
    <property type="entry name" value="DUF6534 DOMAIN-CONTAINING PROTEIN"/>
    <property type="match status" value="1"/>
</dbReference>
<gene>
    <name evidence="4" type="ORF">V5O48_001390</name>
</gene>
<dbReference type="InterPro" id="IPR045339">
    <property type="entry name" value="DUF6534"/>
</dbReference>
<feature type="transmembrane region" description="Helical" evidence="2">
    <location>
        <begin position="158"/>
        <end position="180"/>
    </location>
</feature>
<evidence type="ECO:0000313" key="5">
    <source>
        <dbReference type="Proteomes" id="UP001465976"/>
    </source>
</evidence>
<comment type="caution">
    <text evidence="4">The sequence shown here is derived from an EMBL/GenBank/DDBJ whole genome shotgun (WGS) entry which is preliminary data.</text>
</comment>
<feature type="region of interest" description="Disordered" evidence="1">
    <location>
        <begin position="342"/>
        <end position="361"/>
    </location>
</feature>
<name>A0ABR3FYP6_9AGAR</name>
<feature type="transmembrane region" description="Helical" evidence="2">
    <location>
        <begin position="200"/>
        <end position="221"/>
    </location>
</feature>
<dbReference type="PANTHER" id="PTHR40465">
    <property type="entry name" value="CHROMOSOME 1, WHOLE GENOME SHOTGUN SEQUENCE"/>
    <property type="match status" value="1"/>
</dbReference>
<organism evidence="4 5">
    <name type="scientific">Marasmius crinis-equi</name>
    <dbReference type="NCBI Taxonomy" id="585013"/>
    <lineage>
        <taxon>Eukaryota</taxon>
        <taxon>Fungi</taxon>
        <taxon>Dikarya</taxon>
        <taxon>Basidiomycota</taxon>
        <taxon>Agaricomycotina</taxon>
        <taxon>Agaricomycetes</taxon>
        <taxon>Agaricomycetidae</taxon>
        <taxon>Agaricales</taxon>
        <taxon>Marasmiineae</taxon>
        <taxon>Marasmiaceae</taxon>
        <taxon>Marasmius</taxon>
    </lineage>
</organism>
<keyword evidence="2" id="KW-0472">Membrane</keyword>
<dbReference type="EMBL" id="JBAHYK010000026">
    <property type="protein sequence ID" value="KAL0580660.1"/>
    <property type="molecule type" value="Genomic_DNA"/>
</dbReference>
<protein>
    <recommendedName>
        <fullName evidence="3">DUF6534 domain-containing protein</fullName>
    </recommendedName>
</protein>
<feature type="transmembrane region" description="Helical" evidence="2">
    <location>
        <begin position="87"/>
        <end position="107"/>
    </location>
</feature>
<sequence length="361" mass="40596">MQGPAEVAHGPMFIGFLMNVVLYGIMITQVYLYFASYKRDKTWMKFFNQVLLLFLCDTVNSIFDAVYLYASLILHFADVEYLGKANWVFATDPVMTAIIAILVQGFFAWRIKVLTGNNWLVSTVLLSSLAGFLGGVITSFEVGRTPEFVNFRDFKWAVIMWLVGACCSDILITVILVWHLRSHKTGFRASDDVVDRIIRLTVQTGFVTAVCAIIDLVLFLIDPTGLHLIFNFPLSKLYTNSLMSSLNSRGVWSYSQGPNVQYVGSLAASTQDQRETTKTQEYDACSRVLVHVESHQMRDTESGTQLSMTHQSVNESSLEKAYEGEEIMDLPVAFAGLNRNRHERAPFETYKKSQGGRPPTA</sequence>
<keyword evidence="2" id="KW-0812">Transmembrane</keyword>
<feature type="transmembrane region" description="Helical" evidence="2">
    <location>
        <begin position="119"/>
        <end position="138"/>
    </location>
</feature>
<accession>A0ABR3FYP6</accession>